<dbReference type="OrthoDB" id="8924315at2"/>
<sequence>MGYLSSVGSGMASVKRMANMPLTLASLCLLLSACGGDSPPIPSYTIGGTVTGLADNASMKLLDNGGDALTVAANGAFTFATPIAVNQAYAVTVGTPPLWQNCAVANGNGTAAANVTSVG</sequence>
<name>A0A494XT15_9BURK</name>
<comment type="caution">
    <text evidence="1">The sequence shown here is derived from an EMBL/GenBank/DDBJ whole genome shotgun (WGS) entry which is preliminary data.</text>
</comment>
<evidence type="ECO:0000313" key="2">
    <source>
        <dbReference type="Proteomes" id="UP000270342"/>
    </source>
</evidence>
<keyword evidence="2" id="KW-1185">Reference proteome</keyword>
<feature type="non-terminal residue" evidence="1">
    <location>
        <position position="119"/>
    </location>
</feature>
<proteinExistence type="predicted"/>
<dbReference type="AlphaFoldDB" id="A0A494XT15"/>
<gene>
    <name evidence="1" type="ORF">D7S86_16055</name>
</gene>
<organism evidence="1 2">
    <name type="scientific">Pararobbsia silviterrae</name>
    <dbReference type="NCBI Taxonomy" id="1792498"/>
    <lineage>
        <taxon>Bacteria</taxon>
        <taxon>Pseudomonadati</taxon>
        <taxon>Pseudomonadota</taxon>
        <taxon>Betaproteobacteria</taxon>
        <taxon>Burkholderiales</taxon>
        <taxon>Burkholderiaceae</taxon>
        <taxon>Pararobbsia</taxon>
    </lineage>
</organism>
<dbReference type="Proteomes" id="UP000270342">
    <property type="component" value="Unassembled WGS sequence"/>
</dbReference>
<protein>
    <recommendedName>
        <fullName evidence="3">DUF4369 domain-containing protein</fullName>
    </recommendedName>
</protein>
<evidence type="ECO:0000313" key="1">
    <source>
        <dbReference type="EMBL" id="RKP53770.1"/>
    </source>
</evidence>
<dbReference type="EMBL" id="RBZU01000006">
    <property type="protein sequence ID" value="RKP53770.1"/>
    <property type="molecule type" value="Genomic_DNA"/>
</dbReference>
<accession>A0A494XT15</accession>
<reference evidence="1 2" key="1">
    <citation type="submission" date="2018-10" db="EMBL/GenBank/DDBJ databases">
        <title>Robbsia sp. DHC34, isolated from soil.</title>
        <authorList>
            <person name="Gao Z.-H."/>
            <person name="Qiu L.-H."/>
        </authorList>
    </citation>
    <scope>NUCLEOTIDE SEQUENCE [LARGE SCALE GENOMIC DNA]</scope>
    <source>
        <strain evidence="1 2">DHC34</strain>
    </source>
</reference>
<evidence type="ECO:0008006" key="3">
    <source>
        <dbReference type="Google" id="ProtNLM"/>
    </source>
</evidence>